<reference evidence="8 9" key="1">
    <citation type="journal article" date="2016" name="Proc. Natl. Acad. Sci. U.S.A.">
        <title>Comparative genomics of biotechnologically important yeasts.</title>
        <authorList>
            <person name="Riley R."/>
            <person name="Haridas S."/>
            <person name="Wolfe K.H."/>
            <person name="Lopes M.R."/>
            <person name="Hittinger C.T."/>
            <person name="Goeker M."/>
            <person name="Salamov A.A."/>
            <person name="Wisecaver J.H."/>
            <person name="Long T.M."/>
            <person name="Calvey C.H."/>
            <person name="Aerts A.L."/>
            <person name="Barry K.W."/>
            <person name="Choi C."/>
            <person name="Clum A."/>
            <person name="Coughlan A.Y."/>
            <person name="Deshpande S."/>
            <person name="Douglass A.P."/>
            <person name="Hanson S.J."/>
            <person name="Klenk H.-P."/>
            <person name="LaButti K.M."/>
            <person name="Lapidus A."/>
            <person name="Lindquist E.A."/>
            <person name="Lipzen A.M."/>
            <person name="Meier-Kolthoff J.P."/>
            <person name="Ohm R.A."/>
            <person name="Otillar R.P."/>
            <person name="Pangilinan J.L."/>
            <person name="Peng Y."/>
            <person name="Rokas A."/>
            <person name="Rosa C.A."/>
            <person name="Scheuner C."/>
            <person name="Sibirny A.A."/>
            <person name="Slot J.C."/>
            <person name="Stielow J.B."/>
            <person name="Sun H."/>
            <person name="Kurtzman C.P."/>
            <person name="Blackwell M."/>
            <person name="Grigoriev I.V."/>
            <person name="Jeffries T.W."/>
        </authorList>
    </citation>
    <scope>NUCLEOTIDE SEQUENCE [LARGE SCALE GENOMIC DNA]</scope>
    <source>
        <strain evidence="8 9">NRRL Y-2026</strain>
    </source>
</reference>
<dbReference type="InterPro" id="IPR003718">
    <property type="entry name" value="OsmC/Ohr_fam"/>
</dbReference>
<accession>A0A1E3NKR8</accession>
<dbReference type="Gene3D" id="3.30.300.20">
    <property type="match status" value="1"/>
</dbReference>
<dbReference type="AlphaFoldDB" id="A0A1E3NKR8"/>
<dbReference type="Pfam" id="PF00753">
    <property type="entry name" value="Lactamase_B"/>
    <property type="match status" value="1"/>
</dbReference>
<dbReference type="InterPro" id="IPR001279">
    <property type="entry name" value="Metallo-B-lactamas"/>
</dbReference>
<evidence type="ECO:0000259" key="7">
    <source>
        <dbReference type="SMART" id="SM00849"/>
    </source>
</evidence>
<evidence type="ECO:0000256" key="6">
    <source>
        <dbReference type="ARBA" id="ARBA00022833"/>
    </source>
</evidence>
<dbReference type="SUPFAM" id="SSF160369">
    <property type="entry name" value="Ribosomal protein L10-like"/>
    <property type="match status" value="1"/>
</dbReference>
<dbReference type="SUPFAM" id="SSF56281">
    <property type="entry name" value="Metallo-hydrolase/oxidoreductase"/>
    <property type="match status" value="1"/>
</dbReference>
<keyword evidence="9" id="KW-1185">Reference proteome</keyword>
<dbReference type="STRING" id="763406.A0A1E3NKR8"/>
<dbReference type="InterPro" id="IPR051013">
    <property type="entry name" value="MBL_superfamily_lactonases"/>
</dbReference>
<name>A0A1E3NKR8_9ASCO</name>
<dbReference type="InterPro" id="IPR043141">
    <property type="entry name" value="Ribosomal_uL10-like_sf"/>
</dbReference>
<dbReference type="OrthoDB" id="10250730at2759"/>
<protein>
    <recommendedName>
        <fullName evidence="7">Metallo-beta-lactamase domain-containing protein</fullName>
    </recommendedName>
</protein>
<organism evidence="8 9">
    <name type="scientific">Pichia membranifaciens NRRL Y-2026</name>
    <dbReference type="NCBI Taxonomy" id="763406"/>
    <lineage>
        <taxon>Eukaryota</taxon>
        <taxon>Fungi</taxon>
        <taxon>Dikarya</taxon>
        <taxon>Ascomycota</taxon>
        <taxon>Saccharomycotina</taxon>
        <taxon>Pichiomycetes</taxon>
        <taxon>Pichiales</taxon>
        <taxon>Pichiaceae</taxon>
        <taxon>Pichia</taxon>
    </lineage>
</organism>
<evidence type="ECO:0000313" key="8">
    <source>
        <dbReference type="EMBL" id="ODQ45923.1"/>
    </source>
</evidence>
<comment type="similarity">
    <text evidence="3">Belongs to the universal ribosomal protein uL10 family.</text>
</comment>
<dbReference type="SMART" id="SM00849">
    <property type="entry name" value="Lactamase_B"/>
    <property type="match status" value="1"/>
</dbReference>
<dbReference type="GO" id="GO:0046872">
    <property type="term" value="F:metal ion binding"/>
    <property type="evidence" value="ECO:0007669"/>
    <property type="project" value="UniProtKB-KW"/>
</dbReference>
<evidence type="ECO:0000256" key="3">
    <source>
        <dbReference type="ARBA" id="ARBA00008889"/>
    </source>
</evidence>
<dbReference type="Gene3D" id="3.30.70.1730">
    <property type="match status" value="1"/>
</dbReference>
<dbReference type="Gene3D" id="3.60.15.10">
    <property type="entry name" value="Ribonuclease Z/Hydroxyacylglutathione hydrolase-like"/>
    <property type="match status" value="1"/>
</dbReference>
<dbReference type="PANTHER" id="PTHR42978:SF2">
    <property type="entry name" value="102 KBASES UNSTABLE REGION: FROM 1 TO 119443"/>
    <property type="match status" value="1"/>
</dbReference>
<evidence type="ECO:0000256" key="4">
    <source>
        <dbReference type="ARBA" id="ARBA00022723"/>
    </source>
</evidence>
<dbReference type="CDD" id="cd07729">
    <property type="entry name" value="AHL_lactonase_MBL-fold"/>
    <property type="match status" value="1"/>
</dbReference>
<keyword evidence="5" id="KW-0378">Hydrolase</keyword>
<comment type="cofactor">
    <cofactor evidence="1">
        <name>Zn(2+)</name>
        <dbReference type="ChEBI" id="CHEBI:29105"/>
    </cofactor>
</comment>
<comment type="similarity">
    <text evidence="2">Belongs to the metallo-beta-lactamase superfamily.</text>
</comment>
<proteinExistence type="inferred from homology"/>
<dbReference type="GO" id="GO:0016787">
    <property type="term" value="F:hydrolase activity"/>
    <property type="evidence" value="ECO:0007669"/>
    <property type="project" value="UniProtKB-KW"/>
</dbReference>
<dbReference type="GeneID" id="30181157"/>
<dbReference type="Pfam" id="PF02566">
    <property type="entry name" value="OsmC"/>
    <property type="match status" value="1"/>
</dbReference>
<feature type="domain" description="Metallo-beta-lactamase" evidence="7">
    <location>
        <begin position="66"/>
        <end position="281"/>
    </location>
</feature>
<evidence type="ECO:0000256" key="2">
    <source>
        <dbReference type="ARBA" id="ARBA00007749"/>
    </source>
</evidence>
<dbReference type="InterPro" id="IPR036866">
    <property type="entry name" value="RibonucZ/Hydroxyglut_hydro"/>
</dbReference>
<evidence type="ECO:0000256" key="1">
    <source>
        <dbReference type="ARBA" id="ARBA00001947"/>
    </source>
</evidence>
<evidence type="ECO:0000256" key="5">
    <source>
        <dbReference type="ARBA" id="ARBA00022801"/>
    </source>
</evidence>
<evidence type="ECO:0000313" key="9">
    <source>
        <dbReference type="Proteomes" id="UP000094455"/>
    </source>
</evidence>
<dbReference type="RefSeq" id="XP_019017036.1">
    <property type="nucleotide sequence ID" value="XM_019164470.1"/>
</dbReference>
<dbReference type="SUPFAM" id="SSF82784">
    <property type="entry name" value="OsmC-like"/>
    <property type="match status" value="1"/>
</dbReference>
<dbReference type="InterPro" id="IPR015946">
    <property type="entry name" value="KH_dom-like_a/b"/>
</dbReference>
<dbReference type="InterPro" id="IPR036102">
    <property type="entry name" value="OsmC/Ohrsf"/>
</dbReference>
<dbReference type="PANTHER" id="PTHR42978">
    <property type="entry name" value="QUORUM-QUENCHING LACTONASE YTNP-RELATED-RELATED"/>
    <property type="match status" value="1"/>
</dbReference>
<keyword evidence="4" id="KW-0479">Metal-binding</keyword>
<dbReference type="EMBL" id="KV454004">
    <property type="protein sequence ID" value="ODQ45923.1"/>
    <property type="molecule type" value="Genomic_DNA"/>
</dbReference>
<gene>
    <name evidence="8" type="ORF">PICMEDRAFT_73410</name>
</gene>
<sequence length="715" mass="80428">MSREYAEGPGSIIKTQVANVAPEGTKVFILKLGNLEADASFFFEGGNVQLKSDKGIPKVHERRNVQMYTVLIDHPISGLILYEVGPGKPGWEEKWGSEVLDAYCRVNKDDETQALDVAIRNAGYDIKDVRHIIVGHLHIDHAGGLEYFKGRQDVIVWVHEIELKHAVWGIATKSEIGSYLKYYIDLDLQWNTFNEEKVDLFSGLTTHLMPGHTPGLIILQVNLPHTGTMIFTSDHTIFREHYENGGRKQGFLMRDHYQWYNSTQKLRRLQRDTNAQVVFGHDPSIVEELLATEPFFMESAMSRQQDSQTLQGFLAQKGPAMDAWFKRALEDESVAVKKPRALTTVEGRSGVRRISIRNHQILADSPPEWVGFNLGPSAPEILLGALGACLTHMYLVVAGIKKLPINKLEIETSGEVDLRKGAEGHEDEIPGIDNIHYVVYIDSELTDGQLDHLRTDVEKVCPLYNLVKNPATITSSYVRTTRVAFVRGYASTAEPVATAATEVRNTQKAADSRKTYLIDMYTHMWRENSIVLLAHHNNLLSTENENIRKQLKKIDEKNKTNKVEFRKLKGSLFKYFLRASSHSDPASKAAGRMIRRNKVRHPLENLLKGPTAAILIKDLDPKTVKDVSKVLATQKERLFVMGGKVGDEYMTLEDIETFKNLQSLPELRAELVGLLTMASGAGIVRTLESTTNSLALTLESRKNELDKAENPEQKD</sequence>
<keyword evidence="6" id="KW-0862">Zinc</keyword>
<dbReference type="Proteomes" id="UP000094455">
    <property type="component" value="Unassembled WGS sequence"/>
</dbReference>